<dbReference type="GO" id="GO:0016020">
    <property type="term" value="C:membrane"/>
    <property type="evidence" value="ECO:0007669"/>
    <property type="project" value="UniProtKB-SubCell"/>
</dbReference>
<evidence type="ECO:0000256" key="2">
    <source>
        <dbReference type="ARBA" id="ARBA00004141"/>
    </source>
</evidence>
<name>B3IUM9_9ACAR</name>
<evidence type="ECO:0000256" key="5">
    <source>
        <dbReference type="ARBA" id="ARBA00022989"/>
    </source>
</evidence>
<feature type="transmembrane region" description="Helical" evidence="9">
    <location>
        <begin position="135"/>
        <end position="154"/>
    </location>
</feature>
<gene>
    <name evidence="12" type="primary">ND5</name>
</gene>
<dbReference type="EMBL" id="AB300501">
    <property type="protein sequence ID" value="BAG24183.1"/>
    <property type="molecule type" value="Genomic_DNA"/>
</dbReference>
<reference evidence="12" key="1">
    <citation type="submission" date="2007-04" db="EMBL/GenBank/DDBJ databases">
        <title>Mitochondrial gene order and molecular phylogenetic analyses indicate that the Leptotrombidium mite is a paraphyletic.</title>
        <authorList>
            <person name="Mitani H."/>
            <person name="Yuasa S."/>
            <person name="Takahashi M."/>
            <person name="Fukunaga M."/>
        </authorList>
    </citation>
    <scope>NUCLEOTIDE SEQUENCE</scope>
    <source>
        <strain evidence="12">TATW-1</strain>
    </source>
</reference>
<organism evidence="12">
    <name type="scientific">Ascoschoengastia sp. TATW-1</name>
    <dbReference type="NCBI Taxonomy" id="436354"/>
    <lineage>
        <taxon>Eukaryota</taxon>
        <taxon>Metazoa</taxon>
        <taxon>Ecdysozoa</taxon>
        <taxon>Arthropoda</taxon>
        <taxon>Chelicerata</taxon>
        <taxon>Arachnida</taxon>
        <taxon>Acari</taxon>
        <taxon>Acariformes</taxon>
        <taxon>Trombidiformes</taxon>
        <taxon>Prostigmata</taxon>
        <taxon>Anystina</taxon>
        <taxon>Parasitengona</taxon>
        <taxon>Trombiculoidea</taxon>
        <taxon>Trombiculidae</taxon>
        <taxon>Ascoschoengastia</taxon>
    </lineage>
</organism>
<keyword evidence="4 9" id="KW-0812">Transmembrane</keyword>
<sequence>MVMMTFLFLIIFHLLLFVYSFSQTPMVLEMELSSFLTIPFSFIIVIDWISLNFSAFVMFISAIIVLYSEYYMNGDNFMMKFISLLVLFVLSMLLLIFGGNFFMIMIGWDGLGLVSFLLVVYYSNKESMGSGILTIMMNRLGDVLILLSIFYFSMMKGFDLDLLSFNLIGCLLLMISFLTKSAQFPFSSWLPAAMAAPTPISALVHSSTLVTAGIYLSIRFNFLFSHLKILTMLMTLSLITMMLGGILANTEMDFKKIVAMSTLSQLGLLFFLISLGFIKMAFFHMISHAFFKSLLFMGTGVVILSGSQDSRYKGLSTPWSFLLYSTMTVSLFSLMAVPFSVGFYSKDLALDFMFNENLNMIFYFLFLYGSLMTVKYSMRMLSIMSSKVSGESFMTSNFSMFLFYSMILSISLTMFWGKLVYGMIMMEDFILMSFPIKTVGLLLILISLKLYMFKFMKLFNSLMAWFKYMIKNLWFFDYLNKSDQLWTENISIYLIKNTLLVTNNLESFDKKMGWMIFWLLWMMMFILMSLSHL</sequence>
<comment type="subcellular location">
    <subcellularLocation>
        <location evidence="2">Membrane</location>
        <topology evidence="2">Multi-pass membrane protein</topology>
    </subcellularLocation>
</comment>
<feature type="transmembrane region" description="Helical" evidence="9">
    <location>
        <begin position="512"/>
        <end position="530"/>
    </location>
</feature>
<keyword evidence="6 9" id="KW-0472">Membrane</keyword>
<evidence type="ECO:0000313" key="12">
    <source>
        <dbReference type="EMBL" id="BAG24183.1"/>
    </source>
</evidence>
<feature type="chain" id="PRO_5002788143" description="NADH:ubiquinone reductase (H(+)-translocating)" evidence="10">
    <location>
        <begin position="21"/>
        <end position="533"/>
    </location>
</feature>
<feature type="transmembrane region" description="Helical" evidence="9">
    <location>
        <begin position="398"/>
        <end position="417"/>
    </location>
</feature>
<evidence type="ECO:0000256" key="7">
    <source>
        <dbReference type="ARBA" id="ARBA00031027"/>
    </source>
</evidence>
<keyword evidence="5 9" id="KW-1133">Transmembrane helix</keyword>
<feature type="transmembrane region" description="Helical" evidence="9">
    <location>
        <begin position="361"/>
        <end position="378"/>
    </location>
</feature>
<proteinExistence type="predicted"/>
<dbReference type="AlphaFoldDB" id="B3IUM9"/>
<dbReference type="InterPro" id="IPR001750">
    <property type="entry name" value="ND/Mrp_TM"/>
</dbReference>
<dbReference type="GO" id="GO:0042773">
    <property type="term" value="P:ATP synthesis coupled electron transport"/>
    <property type="evidence" value="ECO:0007669"/>
    <property type="project" value="InterPro"/>
</dbReference>
<evidence type="ECO:0000256" key="10">
    <source>
        <dbReference type="SAM" id="SignalP"/>
    </source>
</evidence>
<dbReference type="PANTHER" id="PTHR42829:SF2">
    <property type="entry name" value="NADH-UBIQUINONE OXIDOREDUCTASE CHAIN 5"/>
    <property type="match status" value="1"/>
</dbReference>
<keyword evidence="10" id="KW-0732">Signal</keyword>
<feature type="transmembrane region" description="Helical" evidence="9">
    <location>
        <begin position="262"/>
        <end position="283"/>
    </location>
</feature>
<dbReference type="InterPro" id="IPR003945">
    <property type="entry name" value="NU5C-like"/>
</dbReference>
<protein>
    <recommendedName>
        <fullName evidence="3">NADH:ubiquinone reductase (H(+)-translocating)</fullName>
        <ecNumber evidence="3">7.1.1.2</ecNumber>
    </recommendedName>
    <alternativeName>
        <fullName evidence="7">NADH dehydrogenase subunit 5</fullName>
    </alternativeName>
</protein>
<evidence type="ECO:0000256" key="1">
    <source>
        <dbReference type="ARBA" id="ARBA00003257"/>
    </source>
</evidence>
<dbReference type="GO" id="GO:0003954">
    <property type="term" value="F:NADH dehydrogenase activity"/>
    <property type="evidence" value="ECO:0007669"/>
    <property type="project" value="TreeGrafter"/>
</dbReference>
<comment type="catalytic activity">
    <reaction evidence="8">
        <text>a ubiquinone + NADH + 5 H(+)(in) = a ubiquinol + NAD(+) + 4 H(+)(out)</text>
        <dbReference type="Rhea" id="RHEA:29091"/>
        <dbReference type="Rhea" id="RHEA-COMP:9565"/>
        <dbReference type="Rhea" id="RHEA-COMP:9566"/>
        <dbReference type="ChEBI" id="CHEBI:15378"/>
        <dbReference type="ChEBI" id="CHEBI:16389"/>
        <dbReference type="ChEBI" id="CHEBI:17976"/>
        <dbReference type="ChEBI" id="CHEBI:57540"/>
        <dbReference type="ChEBI" id="CHEBI:57945"/>
        <dbReference type="EC" id="7.1.1.2"/>
    </reaction>
</comment>
<feature type="transmembrane region" description="Helical" evidence="9">
    <location>
        <begin position="319"/>
        <end position="341"/>
    </location>
</feature>
<geneLocation type="mitochondrion" evidence="12"/>
<dbReference type="Pfam" id="PF00361">
    <property type="entry name" value="Proton_antipo_M"/>
    <property type="match status" value="1"/>
</dbReference>
<evidence type="ECO:0000256" key="6">
    <source>
        <dbReference type="ARBA" id="ARBA00023136"/>
    </source>
</evidence>
<accession>B3IUM9</accession>
<feature type="transmembrane region" description="Helical" evidence="9">
    <location>
        <begin position="200"/>
        <end position="218"/>
    </location>
</feature>
<evidence type="ECO:0000259" key="11">
    <source>
        <dbReference type="Pfam" id="PF00361"/>
    </source>
</evidence>
<evidence type="ECO:0000256" key="3">
    <source>
        <dbReference type="ARBA" id="ARBA00012944"/>
    </source>
</evidence>
<keyword evidence="12" id="KW-0496">Mitochondrion</keyword>
<feature type="transmembrane region" description="Helical" evidence="9">
    <location>
        <begin position="429"/>
        <end position="451"/>
    </location>
</feature>
<feature type="domain" description="NADH:quinone oxidoreductase/Mrp antiporter transmembrane" evidence="11">
    <location>
        <begin position="100"/>
        <end position="372"/>
    </location>
</feature>
<feature type="transmembrane region" description="Helical" evidence="9">
    <location>
        <begin position="38"/>
        <end position="65"/>
    </location>
</feature>
<dbReference type="PRINTS" id="PR01434">
    <property type="entry name" value="NADHDHGNASE5"/>
</dbReference>
<evidence type="ECO:0000256" key="8">
    <source>
        <dbReference type="ARBA" id="ARBA00049551"/>
    </source>
</evidence>
<feature type="signal peptide" evidence="10">
    <location>
        <begin position="1"/>
        <end position="20"/>
    </location>
</feature>
<dbReference type="PANTHER" id="PTHR42829">
    <property type="entry name" value="NADH-UBIQUINONE OXIDOREDUCTASE CHAIN 5"/>
    <property type="match status" value="1"/>
</dbReference>
<comment type="function">
    <text evidence="1">Core subunit of the mitochondrial membrane respiratory chain NADH dehydrogenase (Complex I) that is believed to belong to the minimal assembly required for catalysis. Complex I functions in the transfer of electrons from NADH to the respiratory chain. The immediate electron acceptor for the enzyme is believed to be ubiquinone.</text>
</comment>
<dbReference type="GO" id="GO:0015990">
    <property type="term" value="P:electron transport coupled proton transport"/>
    <property type="evidence" value="ECO:0007669"/>
    <property type="project" value="TreeGrafter"/>
</dbReference>
<dbReference type="EC" id="7.1.1.2" evidence="3"/>
<feature type="transmembrane region" description="Helical" evidence="9">
    <location>
        <begin position="230"/>
        <end position="250"/>
    </location>
</feature>
<evidence type="ECO:0000256" key="4">
    <source>
        <dbReference type="ARBA" id="ARBA00022692"/>
    </source>
</evidence>
<feature type="transmembrane region" description="Helical" evidence="9">
    <location>
        <begin position="289"/>
        <end position="307"/>
    </location>
</feature>
<dbReference type="GO" id="GO:0008137">
    <property type="term" value="F:NADH dehydrogenase (ubiquinone) activity"/>
    <property type="evidence" value="ECO:0007669"/>
    <property type="project" value="UniProtKB-EC"/>
</dbReference>
<feature type="transmembrane region" description="Helical" evidence="9">
    <location>
        <begin position="160"/>
        <end position="179"/>
    </location>
</feature>
<evidence type="ECO:0000256" key="9">
    <source>
        <dbReference type="SAM" id="Phobius"/>
    </source>
</evidence>